<dbReference type="GeneID" id="90544859"/>
<accession>A0A1I2J6E6</accession>
<evidence type="ECO:0000259" key="1">
    <source>
        <dbReference type="Pfam" id="PF04961"/>
    </source>
</evidence>
<dbReference type="AlphaFoldDB" id="A0A1I2J6E6"/>
<dbReference type="Proteomes" id="UP000246114">
    <property type="component" value="Unassembled WGS sequence"/>
</dbReference>
<dbReference type="OrthoDB" id="7959174at2"/>
<reference evidence="2 5" key="2">
    <citation type="submission" date="2018-03" db="EMBL/GenBank/DDBJ databases">
        <title>The uncultured portion of the human microbiome is neutrally assembled.</title>
        <authorList>
            <person name="Jeraldo P."/>
            <person name="Boardman L."/>
            <person name="White B.A."/>
            <person name="Nelson H."/>
            <person name="Goldenfeld N."/>
            <person name="Chia N."/>
        </authorList>
    </citation>
    <scope>NUCLEOTIDE SEQUENCE [LARGE SCALE GENOMIC DNA]</scope>
    <source>
        <strain evidence="2">CIM:MAG 903</strain>
    </source>
</reference>
<reference evidence="3 4" key="1">
    <citation type="submission" date="2016-10" db="EMBL/GenBank/DDBJ databases">
        <authorList>
            <person name="de Groot N.N."/>
        </authorList>
    </citation>
    <scope>NUCLEOTIDE SEQUENCE [LARGE SCALE GENOMIC DNA]</scope>
    <source>
        <strain evidence="3 4">NLAE-zl-G419</strain>
    </source>
</reference>
<organism evidence="3 4">
    <name type="scientific">Clostridium cadaveris</name>
    <dbReference type="NCBI Taxonomy" id="1529"/>
    <lineage>
        <taxon>Bacteria</taxon>
        <taxon>Bacillati</taxon>
        <taxon>Bacillota</taxon>
        <taxon>Clostridia</taxon>
        <taxon>Eubacteriales</taxon>
        <taxon>Clostridiaceae</taxon>
        <taxon>Clostridium</taxon>
    </lineage>
</organism>
<dbReference type="InterPro" id="IPR007044">
    <property type="entry name" value="Cyclodeamin/CycHdrlase"/>
</dbReference>
<dbReference type="Pfam" id="PF04961">
    <property type="entry name" value="FTCD_C"/>
    <property type="match status" value="1"/>
</dbReference>
<keyword evidence="2" id="KW-0378">Hydrolase</keyword>
<evidence type="ECO:0000313" key="2">
    <source>
        <dbReference type="EMBL" id="PWL52765.1"/>
    </source>
</evidence>
<dbReference type="RefSeq" id="WP_027638316.1">
    <property type="nucleotide sequence ID" value="NZ_CABMJC010000001.1"/>
</dbReference>
<protein>
    <submittedName>
        <fullName evidence="3">Formiminotetrahydrofolate cyclodeaminase</fullName>
    </submittedName>
    <submittedName>
        <fullName evidence="2">Methenyltetrahydrofolate cyclohydrolase</fullName>
    </submittedName>
</protein>
<dbReference type="GO" id="GO:0016787">
    <property type="term" value="F:hydrolase activity"/>
    <property type="evidence" value="ECO:0007669"/>
    <property type="project" value="UniProtKB-KW"/>
</dbReference>
<dbReference type="EMBL" id="QAMZ01000045">
    <property type="protein sequence ID" value="PWL52765.1"/>
    <property type="molecule type" value="Genomic_DNA"/>
</dbReference>
<sequence length="212" mass="23255">MLSTMNLRDFTNDLASNSPAPGGGSVAALSAALASSLTSMVFNLTIGKKVYNNYDEEIKTKIKENLECVTKLKDDFIASMEEDAKVFMELMSAFKLPKETEEEKAFRKKEIDKAYKVALDVPYSLAKSSFGLYDSILVAANYGNINAISDAGVAALMLQSAIESAVLNVNINLSSMEDGEEKEKIRICCRELVEEGRVKRDKILDITNSKIG</sequence>
<name>A0A1I2J6E6_9CLOT</name>
<gene>
    <name evidence="2" type="ORF">DBY38_09700</name>
    <name evidence="3" type="ORF">SAMN04487885_101103</name>
</gene>
<dbReference type="SUPFAM" id="SSF101262">
    <property type="entry name" value="Methenyltetrahydrofolate cyclohydrolase-like"/>
    <property type="match status" value="1"/>
</dbReference>
<dbReference type="Proteomes" id="UP000182135">
    <property type="component" value="Unassembled WGS sequence"/>
</dbReference>
<evidence type="ECO:0000313" key="5">
    <source>
        <dbReference type="Proteomes" id="UP000246114"/>
    </source>
</evidence>
<keyword evidence="4" id="KW-1185">Reference proteome</keyword>
<proteinExistence type="predicted"/>
<feature type="domain" description="Cyclodeaminase/cyclohydrolase" evidence="1">
    <location>
        <begin position="7"/>
        <end position="186"/>
    </location>
</feature>
<evidence type="ECO:0000313" key="3">
    <source>
        <dbReference type="EMBL" id="SFF49423.1"/>
    </source>
</evidence>
<evidence type="ECO:0000313" key="4">
    <source>
        <dbReference type="Proteomes" id="UP000182135"/>
    </source>
</evidence>
<dbReference type="eggNOG" id="COG3404">
    <property type="taxonomic scope" value="Bacteria"/>
</dbReference>
<dbReference type="Gene3D" id="1.20.120.680">
    <property type="entry name" value="Formiminotetrahydrofolate cyclodeaminase monomer, up-and-down helical bundle"/>
    <property type="match status" value="1"/>
</dbReference>
<dbReference type="EMBL" id="FOOE01000001">
    <property type="protein sequence ID" value="SFF49423.1"/>
    <property type="molecule type" value="Genomic_DNA"/>
</dbReference>
<dbReference type="InterPro" id="IPR036178">
    <property type="entry name" value="Formintransfe-cycloase-like_sf"/>
</dbReference>
<dbReference type="STRING" id="1529.SAMN04487885_101103"/>